<dbReference type="AlphaFoldDB" id="A0A0R3NDT3"/>
<sequence length="300" mass="33119">MRFDLSDLRLFINVAERASISLGANAIRISAGAASERIKHMELELGTALLVREKTGVRPTAAGSALLKHARIILAQSESMKGDLAEFSQGVRGRIRLLSNTAGLSELLPHLVAKYLIQNPNVDLDVEERQSHEIIDAIRHGERDAGIIADFTPAGDLELVPLAVDQLVLVVPNDHRFASRREIEFSCAISSELVGLLNSNALTEHLEMQSARSGTPIRWRVRVPNFIAVCGMVSMGVAPGIVSESAARRASKAMPLKIVKLVDPWAKRVLNLCMRRNTDRPLYLKRFVSHVSEEARRCRK</sequence>
<dbReference type="Proteomes" id="UP000051660">
    <property type="component" value="Unassembled WGS sequence"/>
</dbReference>
<dbReference type="PANTHER" id="PTHR30419">
    <property type="entry name" value="HTH-TYPE TRANSCRIPTIONAL REGULATOR YBHD"/>
    <property type="match status" value="1"/>
</dbReference>
<evidence type="ECO:0000313" key="8">
    <source>
        <dbReference type="Proteomes" id="UP000051660"/>
    </source>
</evidence>
<reference evidence="7 8" key="1">
    <citation type="submission" date="2014-03" db="EMBL/GenBank/DDBJ databases">
        <title>Bradyrhizobium valentinum sp. nov., isolated from effective nodules of Lupinus mariae-josephae, a lupine endemic of basic-lime soils in Eastern Spain.</title>
        <authorList>
            <person name="Duran D."/>
            <person name="Rey L."/>
            <person name="Navarro A."/>
            <person name="Busquets A."/>
            <person name="Imperial J."/>
            <person name="Ruiz-Argueso T."/>
        </authorList>
    </citation>
    <scope>NUCLEOTIDE SEQUENCE [LARGE SCALE GENOMIC DNA]</scope>
    <source>
        <strain evidence="7 8">CCBAU 23086</strain>
    </source>
</reference>
<comment type="function">
    <text evidence="1">NodD regulates the expression of the nodABCFE genes which encode other nodulation proteins. NodD is also a negative regulator of its own expression. Binds flavonoids as inducers.</text>
</comment>
<dbReference type="GO" id="GO:0003677">
    <property type="term" value="F:DNA binding"/>
    <property type="evidence" value="ECO:0007669"/>
    <property type="project" value="UniProtKB-KW"/>
</dbReference>
<organism evidence="7 8">
    <name type="scientific">Bradyrhizobium lablabi</name>
    <dbReference type="NCBI Taxonomy" id="722472"/>
    <lineage>
        <taxon>Bacteria</taxon>
        <taxon>Pseudomonadati</taxon>
        <taxon>Pseudomonadota</taxon>
        <taxon>Alphaproteobacteria</taxon>
        <taxon>Hyphomicrobiales</taxon>
        <taxon>Nitrobacteraceae</taxon>
        <taxon>Bradyrhizobium</taxon>
    </lineage>
</organism>
<accession>A0A0R3NDT3</accession>
<dbReference type="Gene3D" id="3.40.190.290">
    <property type="match status" value="1"/>
</dbReference>
<evidence type="ECO:0000313" key="7">
    <source>
        <dbReference type="EMBL" id="KRR27734.1"/>
    </source>
</evidence>
<dbReference type="SUPFAM" id="SSF46785">
    <property type="entry name" value="Winged helix' DNA-binding domain"/>
    <property type="match status" value="1"/>
</dbReference>
<dbReference type="InterPro" id="IPR036390">
    <property type="entry name" value="WH_DNA-bd_sf"/>
</dbReference>
<evidence type="ECO:0000256" key="4">
    <source>
        <dbReference type="ARBA" id="ARBA00023125"/>
    </source>
</evidence>
<evidence type="ECO:0000256" key="2">
    <source>
        <dbReference type="ARBA" id="ARBA00009437"/>
    </source>
</evidence>
<dbReference type="InterPro" id="IPR005119">
    <property type="entry name" value="LysR_subst-bd"/>
</dbReference>
<dbReference type="EMBL" id="LLYB01000035">
    <property type="protein sequence ID" value="KRR27734.1"/>
    <property type="molecule type" value="Genomic_DNA"/>
</dbReference>
<comment type="similarity">
    <text evidence="2">Belongs to the LysR transcriptional regulatory family.</text>
</comment>
<dbReference type="Pfam" id="PF00126">
    <property type="entry name" value="HTH_1"/>
    <property type="match status" value="1"/>
</dbReference>
<evidence type="ECO:0000256" key="5">
    <source>
        <dbReference type="ARBA" id="ARBA00023163"/>
    </source>
</evidence>
<keyword evidence="3" id="KW-0805">Transcription regulation</keyword>
<dbReference type="SUPFAM" id="SSF53850">
    <property type="entry name" value="Periplasmic binding protein-like II"/>
    <property type="match status" value="1"/>
</dbReference>
<feature type="domain" description="HTH lysR-type" evidence="6">
    <location>
        <begin position="3"/>
        <end position="60"/>
    </location>
</feature>
<keyword evidence="5" id="KW-0804">Transcription</keyword>
<dbReference type="RefSeq" id="WP_057856454.1">
    <property type="nucleotide sequence ID" value="NZ_LLYB01000035.1"/>
</dbReference>
<keyword evidence="4" id="KW-0238">DNA-binding</keyword>
<dbReference type="GO" id="GO:0003700">
    <property type="term" value="F:DNA-binding transcription factor activity"/>
    <property type="evidence" value="ECO:0007669"/>
    <property type="project" value="InterPro"/>
</dbReference>
<dbReference type="InterPro" id="IPR000847">
    <property type="entry name" value="LysR_HTH_N"/>
</dbReference>
<dbReference type="GO" id="GO:0005829">
    <property type="term" value="C:cytosol"/>
    <property type="evidence" value="ECO:0007669"/>
    <property type="project" value="TreeGrafter"/>
</dbReference>
<dbReference type="PANTHER" id="PTHR30419:SF2">
    <property type="entry name" value="LYSR FAMILY TRANSCRIPTIONAL REGULATOR"/>
    <property type="match status" value="1"/>
</dbReference>
<dbReference type="PROSITE" id="PS50931">
    <property type="entry name" value="HTH_LYSR"/>
    <property type="match status" value="1"/>
</dbReference>
<comment type="caution">
    <text evidence="7">The sequence shown here is derived from an EMBL/GenBank/DDBJ whole genome shotgun (WGS) entry which is preliminary data.</text>
</comment>
<dbReference type="Pfam" id="PF03466">
    <property type="entry name" value="LysR_substrate"/>
    <property type="match status" value="1"/>
</dbReference>
<dbReference type="InterPro" id="IPR036388">
    <property type="entry name" value="WH-like_DNA-bd_sf"/>
</dbReference>
<name>A0A0R3NDT3_9BRAD</name>
<dbReference type="OrthoDB" id="8437302at2"/>
<gene>
    <name evidence="7" type="ORF">CQ14_29305</name>
</gene>
<evidence type="ECO:0000259" key="6">
    <source>
        <dbReference type="PROSITE" id="PS50931"/>
    </source>
</evidence>
<protein>
    <recommendedName>
        <fullName evidence="6">HTH lysR-type domain-containing protein</fullName>
    </recommendedName>
</protein>
<proteinExistence type="inferred from homology"/>
<dbReference type="InterPro" id="IPR050950">
    <property type="entry name" value="HTH-type_LysR_regulators"/>
</dbReference>
<evidence type="ECO:0000256" key="3">
    <source>
        <dbReference type="ARBA" id="ARBA00023015"/>
    </source>
</evidence>
<dbReference type="Gene3D" id="1.10.10.10">
    <property type="entry name" value="Winged helix-like DNA-binding domain superfamily/Winged helix DNA-binding domain"/>
    <property type="match status" value="1"/>
</dbReference>
<evidence type="ECO:0000256" key="1">
    <source>
        <dbReference type="ARBA" id="ARBA00003502"/>
    </source>
</evidence>